<protein>
    <submittedName>
        <fullName evidence="2">Uncharacterized protein</fullName>
    </submittedName>
</protein>
<name>A0ABD1RYV7_9LAMI</name>
<gene>
    <name evidence="2" type="ORF">Fot_37377</name>
</gene>
<evidence type="ECO:0000256" key="1">
    <source>
        <dbReference type="SAM" id="MobiDB-lite"/>
    </source>
</evidence>
<feature type="region of interest" description="Disordered" evidence="1">
    <location>
        <begin position="54"/>
        <end position="73"/>
    </location>
</feature>
<feature type="region of interest" description="Disordered" evidence="1">
    <location>
        <begin position="84"/>
        <end position="147"/>
    </location>
</feature>
<feature type="compositionally biased region" description="Acidic residues" evidence="1">
    <location>
        <begin position="131"/>
        <end position="147"/>
    </location>
</feature>
<accession>A0ABD1RYV7</accession>
<organism evidence="2 3">
    <name type="scientific">Forsythia ovata</name>
    <dbReference type="NCBI Taxonomy" id="205694"/>
    <lineage>
        <taxon>Eukaryota</taxon>
        <taxon>Viridiplantae</taxon>
        <taxon>Streptophyta</taxon>
        <taxon>Embryophyta</taxon>
        <taxon>Tracheophyta</taxon>
        <taxon>Spermatophyta</taxon>
        <taxon>Magnoliopsida</taxon>
        <taxon>eudicotyledons</taxon>
        <taxon>Gunneridae</taxon>
        <taxon>Pentapetalae</taxon>
        <taxon>asterids</taxon>
        <taxon>lamiids</taxon>
        <taxon>Lamiales</taxon>
        <taxon>Oleaceae</taxon>
        <taxon>Forsythieae</taxon>
        <taxon>Forsythia</taxon>
    </lineage>
</organism>
<dbReference type="AlphaFoldDB" id="A0ABD1RYV7"/>
<evidence type="ECO:0000313" key="2">
    <source>
        <dbReference type="EMBL" id="KAL2493620.1"/>
    </source>
</evidence>
<feature type="compositionally biased region" description="Polar residues" evidence="1">
    <location>
        <begin position="59"/>
        <end position="72"/>
    </location>
</feature>
<keyword evidence="3" id="KW-1185">Reference proteome</keyword>
<feature type="compositionally biased region" description="Basic and acidic residues" evidence="1">
    <location>
        <begin position="114"/>
        <end position="123"/>
    </location>
</feature>
<dbReference type="EMBL" id="JBFOLJ010000011">
    <property type="protein sequence ID" value="KAL2493620.1"/>
    <property type="molecule type" value="Genomic_DNA"/>
</dbReference>
<reference evidence="3" key="1">
    <citation type="submission" date="2024-07" db="EMBL/GenBank/DDBJ databases">
        <title>Two chromosome-level genome assemblies of Korean endemic species Abeliophyllum distichum and Forsythia ovata (Oleaceae).</title>
        <authorList>
            <person name="Jang H."/>
        </authorList>
    </citation>
    <scope>NUCLEOTIDE SEQUENCE [LARGE SCALE GENOMIC DNA]</scope>
</reference>
<sequence length="207" mass="22473">MARTKTTNQHSKVRSSSRCTIFASTFSPAISPPIAPLPVGVQVTPFQSPLATSEAHPFSATSTPSSNPSIPQTVPHVLCTEATSMGESDEGTGSHGGTGSQPGSEFEEPPGESQHTEHIEELQKSGSNFAIEDEEEKESRDDEDNVYNDEHDASVRFTHAKLMNVRTLLIFLLNIRTLGRPPQISQLHQLTLSCSNKVCYTKLVLLS</sequence>
<proteinExistence type="predicted"/>
<comment type="caution">
    <text evidence="2">The sequence shown here is derived from an EMBL/GenBank/DDBJ whole genome shotgun (WGS) entry which is preliminary data.</text>
</comment>
<dbReference type="Proteomes" id="UP001604277">
    <property type="component" value="Unassembled WGS sequence"/>
</dbReference>
<evidence type="ECO:0000313" key="3">
    <source>
        <dbReference type="Proteomes" id="UP001604277"/>
    </source>
</evidence>